<evidence type="ECO:0000313" key="2">
    <source>
        <dbReference type="EMBL" id="OGI92080.1"/>
    </source>
</evidence>
<accession>A0A1F6XD07</accession>
<dbReference type="Proteomes" id="UP000179381">
    <property type="component" value="Unassembled WGS sequence"/>
</dbReference>
<dbReference type="InterPro" id="IPR048846">
    <property type="entry name" value="PaaX-like_central"/>
</dbReference>
<evidence type="ECO:0000259" key="1">
    <source>
        <dbReference type="Pfam" id="PF20803"/>
    </source>
</evidence>
<sequence length="188" mass="22419">MKHKEPRMGSLKKKVLLLLAAGLALSLSHSGKKQWWILRQVPREWEKINRQALDRAINSLYVSRLLEEKQGKDGTTTLVLSKNGKKETLTFNIDKMEIKKPKNWDKKWRLVMFDIPEKLKKLREAIRYHFKKIGLIEFQKSVFISPYPCNKEVEFILEFYNTRRFVRFVLAEEIDNELHLMKKFDLPC</sequence>
<dbReference type="Gene3D" id="3.30.70.2650">
    <property type="match status" value="1"/>
</dbReference>
<dbReference type="Pfam" id="PF20803">
    <property type="entry name" value="PaaX_M"/>
    <property type="match status" value="1"/>
</dbReference>
<dbReference type="AlphaFoldDB" id="A0A1F6XD07"/>
<organism evidence="2 3">
    <name type="scientific">Candidatus Nomurabacteria bacterium RIFCSPLOWO2_01_FULL_46_18</name>
    <dbReference type="NCBI Taxonomy" id="1801783"/>
    <lineage>
        <taxon>Bacteria</taxon>
        <taxon>Candidatus Nomuraibacteriota</taxon>
    </lineage>
</organism>
<gene>
    <name evidence="2" type="ORF">A2933_02455</name>
</gene>
<name>A0A1F6XD07_9BACT</name>
<feature type="domain" description="Transcriptional repressor PaaX-like central Cas2-like" evidence="1">
    <location>
        <begin position="102"/>
        <end position="175"/>
    </location>
</feature>
<reference evidence="2 3" key="1">
    <citation type="journal article" date="2016" name="Nat. Commun.">
        <title>Thousands of microbial genomes shed light on interconnected biogeochemical processes in an aquifer system.</title>
        <authorList>
            <person name="Anantharaman K."/>
            <person name="Brown C.T."/>
            <person name="Hug L.A."/>
            <person name="Sharon I."/>
            <person name="Castelle C.J."/>
            <person name="Probst A.J."/>
            <person name="Thomas B.C."/>
            <person name="Singh A."/>
            <person name="Wilkins M.J."/>
            <person name="Karaoz U."/>
            <person name="Brodie E.L."/>
            <person name="Williams K.H."/>
            <person name="Hubbard S.S."/>
            <person name="Banfield J.F."/>
        </authorList>
    </citation>
    <scope>NUCLEOTIDE SEQUENCE [LARGE SCALE GENOMIC DNA]</scope>
</reference>
<proteinExistence type="predicted"/>
<dbReference type="SUPFAM" id="SSF143430">
    <property type="entry name" value="TTP0101/SSO1404-like"/>
    <property type="match status" value="1"/>
</dbReference>
<protein>
    <recommendedName>
        <fullName evidence="1">Transcriptional repressor PaaX-like central Cas2-like domain-containing protein</fullName>
    </recommendedName>
</protein>
<dbReference type="EMBL" id="MFVH01000018">
    <property type="protein sequence ID" value="OGI92080.1"/>
    <property type="molecule type" value="Genomic_DNA"/>
</dbReference>
<comment type="caution">
    <text evidence="2">The sequence shown here is derived from an EMBL/GenBank/DDBJ whole genome shotgun (WGS) entry which is preliminary data.</text>
</comment>
<evidence type="ECO:0000313" key="3">
    <source>
        <dbReference type="Proteomes" id="UP000179381"/>
    </source>
</evidence>